<name>A0A238FAT9_9BASI</name>
<protein>
    <submittedName>
        <fullName evidence="5">BQ2448_2153 protein</fullName>
    </submittedName>
</protein>
<feature type="domain" description="Hydantoinase/oxoprolinase N-terminal" evidence="4">
    <location>
        <begin position="10"/>
        <end position="245"/>
    </location>
</feature>
<dbReference type="GO" id="GO:0017168">
    <property type="term" value="F:5-oxoprolinase (ATP-hydrolyzing) activity"/>
    <property type="evidence" value="ECO:0007669"/>
    <property type="project" value="TreeGrafter"/>
</dbReference>
<feature type="region of interest" description="Disordered" evidence="2">
    <location>
        <begin position="296"/>
        <end position="320"/>
    </location>
</feature>
<dbReference type="STRING" id="269621.A0A238FAT9"/>
<dbReference type="OrthoDB" id="3643at2759"/>
<dbReference type="Pfam" id="PF05378">
    <property type="entry name" value="Hydant_A_N"/>
    <property type="match status" value="1"/>
</dbReference>
<evidence type="ECO:0000313" key="6">
    <source>
        <dbReference type="Proteomes" id="UP000198372"/>
    </source>
</evidence>
<keyword evidence="1" id="KW-0175">Coiled coil</keyword>
<accession>A0A238FAT9</accession>
<sequence>MGELPGRSIKISVDRGGTFTDVHASWPTPSSSSSERTEVILKLLSSDPTHYSDAPREGVRRILQLATGRTYSRDELLPVDKIDSIRLSTTVATNALLERQGAKHALVVTKGFGSLLEIGNQSRPRIFDLDIKRPSVLYSSVIEVDERVTLVGYTSDPKRAERAVRFDDQGLVEKGYDDEHHEPGSVVKGLSGEAVQILKVPDEQIVNKELQRLYDQGYRSLAIVLMHSFTYPHHERQIEYIAQSIGFEHISLSSASLPMIRIVARGTSCTVDAYLTPVLLKYIDGFFSGFEPSLRETNQTDAQEQPTSTSPEESQRTTSVEFMRSDGGLTDVRGFSGLKSILSGPAGGVVGFALTSWQEGGKPVIGLDMGGTSTDVTRFDGTYETVFETTTAGVTIQSPQLNINTVAAGGGSRLFWRSGLFVTGPESAGSDPGPSCYRKGGEPAITDANLVLGRLLPAHFPKIFGEKEDQGLDVEASTKALERLREEINQETGKNMSLDEVAWGFTKVANETMCRPIRSLTEARGYDTSKHVLSCFGGAGGQHACAIASTLGISTILIHHYSSILSAYGMALAERVVESQEPSSEQWSTTGASERLESRLKDLGRQAHRELSNQGFPDERIEIHPYLHMRYNGTDSALMIHRPEDEERDYAKAFAQAYEQEFGFSMNAEITIDDVRVRGVGKSFDSLGPSVWDELKSLEFKQIGAGKKEAGATESSSDNKRDETASVYFESQGRVDVPVFSLDQLDKGDLVQGPAMIIDGTQTVVIDPGAAARLTSKHIVIELAKK</sequence>
<dbReference type="InterPro" id="IPR008040">
    <property type="entry name" value="Hydant_A_N"/>
</dbReference>
<dbReference type="PANTHER" id="PTHR11365">
    <property type="entry name" value="5-OXOPROLINASE RELATED"/>
    <property type="match status" value="1"/>
</dbReference>
<dbReference type="InterPro" id="IPR045079">
    <property type="entry name" value="Oxoprolinase-like"/>
</dbReference>
<organism evidence="5 6">
    <name type="scientific">Microbotryum intermedium</name>
    <dbReference type="NCBI Taxonomy" id="269621"/>
    <lineage>
        <taxon>Eukaryota</taxon>
        <taxon>Fungi</taxon>
        <taxon>Dikarya</taxon>
        <taxon>Basidiomycota</taxon>
        <taxon>Pucciniomycotina</taxon>
        <taxon>Microbotryomycetes</taxon>
        <taxon>Microbotryales</taxon>
        <taxon>Microbotryaceae</taxon>
        <taxon>Microbotryum</taxon>
    </lineage>
</organism>
<dbReference type="GO" id="GO:0006749">
    <property type="term" value="P:glutathione metabolic process"/>
    <property type="evidence" value="ECO:0007669"/>
    <property type="project" value="TreeGrafter"/>
</dbReference>
<feature type="domain" description="Hydantoinase A/oxoprolinase" evidence="3">
    <location>
        <begin position="265"/>
        <end position="575"/>
    </location>
</feature>
<proteinExistence type="predicted"/>
<dbReference type="InterPro" id="IPR002821">
    <property type="entry name" value="Hydantoinase_A"/>
</dbReference>
<reference evidence="6" key="1">
    <citation type="submission" date="2016-09" db="EMBL/GenBank/DDBJ databases">
        <authorList>
            <person name="Jeantristanb JTB J.-T."/>
            <person name="Ricardo R."/>
        </authorList>
    </citation>
    <scope>NUCLEOTIDE SEQUENCE [LARGE SCALE GENOMIC DNA]</scope>
</reference>
<keyword evidence="6" id="KW-1185">Reference proteome</keyword>
<dbReference type="Pfam" id="PF01968">
    <property type="entry name" value="Hydantoinase_A"/>
    <property type="match status" value="1"/>
</dbReference>
<evidence type="ECO:0000259" key="4">
    <source>
        <dbReference type="Pfam" id="PF05378"/>
    </source>
</evidence>
<evidence type="ECO:0000259" key="3">
    <source>
        <dbReference type="Pfam" id="PF01968"/>
    </source>
</evidence>
<dbReference type="GO" id="GO:0005829">
    <property type="term" value="C:cytosol"/>
    <property type="evidence" value="ECO:0007669"/>
    <property type="project" value="TreeGrafter"/>
</dbReference>
<evidence type="ECO:0000256" key="2">
    <source>
        <dbReference type="SAM" id="MobiDB-lite"/>
    </source>
</evidence>
<dbReference type="AlphaFoldDB" id="A0A238FAT9"/>
<feature type="coiled-coil region" evidence="1">
    <location>
        <begin position="474"/>
        <end position="501"/>
    </location>
</feature>
<gene>
    <name evidence="5" type="ORF">BQ2448_2153</name>
</gene>
<evidence type="ECO:0000313" key="5">
    <source>
        <dbReference type="EMBL" id="SCV69133.1"/>
    </source>
</evidence>
<dbReference type="PANTHER" id="PTHR11365:SF2">
    <property type="entry name" value="5-OXOPROLINASE"/>
    <property type="match status" value="1"/>
</dbReference>
<dbReference type="EMBL" id="FMSP01000004">
    <property type="protein sequence ID" value="SCV69133.1"/>
    <property type="molecule type" value="Genomic_DNA"/>
</dbReference>
<evidence type="ECO:0000256" key="1">
    <source>
        <dbReference type="SAM" id="Coils"/>
    </source>
</evidence>
<dbReference type="Proteomes" id="UP000198372">
    <property type="component" value="Unassembled WGS sequence"/>
</dbReference>